<dbReference type="SUPFAM" id="SSF46689">
    <property type="entry name" value="Homeodomain-like"/>
    <property type="match status" value="1"/>
</dbReference>
<dbReference type="Gene3D" id="3.30.420.10">
    <property type="entry name" value="Ribonuclease H-like superfamily/Ribonuclease H"/>
    <property type="match status" value="1"/>
</dbReference>
<dbReference type="AlphaFoldDB" id="A0A6I6CDZ9"/>
<dbReference type="GO" id="GO:0003676">
    <property type="term" value="F:nucleic acid binding"/>
    <property type="evidence" value="ECO:0007669"/>
    <property type="project" value="InterPro"/>
</dbReference>
<dbReference type="Pfam" id="PF13358">
    <property type="entry name" value="DDE_3"/>
    <property type="match status" value="1"/>
</dbReference>
<dbReference type="EMBL" id="CP037426">
    <property type="protein sequence ID" value="QGT15877.1"/>
    <property type="molecule type" value="Genomic_DNA"/>
</dbReference>
<gene>
    <name evidence="3" type="ORF">E0495_00850</name>
    <name evidence="4" type="ORF">E0495_06010</name>
</gene>
<evidence type="ECO:0000313" key="3">
    <source>
        <dbReference type="EMBL" id="QGT15877.1"/>
    </source>
</evidence>
<dbReference type="RefSeq" id="WP_155968376.1">
    <property type="nucleotide sequence ID" value="NZ_CP037426.1"/>
</dbReference>
<evidence type="ECO:0000259" key="2">
    <source>
        <dbReference type="Pfam" id="PF13592"/>
    </source>
</evidence>
<protein>
    <submittedName>
        <fullName evidence="3">IS630 family transposase</fullName>
    </submittedName>
</protein>
<feature type="domain" description="Winged helix-turn helix" evidence="2">
    <location>
        <begin position="103"/>
        <end position="157"/>
    </location>
</feature>
<dbReference type="EMBL" id="CP037426">
    <property type="protein sequence ID" value="QGT16709.1"/>
    <property type="molecule type" value="Genomic_DNA"/>
</dbReference>
<dbReference type="PANTHER" id="PTHR46564:SF1">
    <property type="entry name" value="TRANSPOSASE"/>
    <property type="match status" value="1"/>
</dbReference>
<dbReference type="NCBIfam" id="NF033545">
    <property type="entry name" value="transpos_IS630"/>
    <property type="match status" value="1"/>
</dbReference>
<dbReference type="InterPro" id="IPR038717">
    <property type="entry name" value="Tc1-like_DDE_dom"/>
</dbReference>
<dbReference type="InterPro" id="IPR009057">
    <property type="entry name" value="Homeodomain-like_sf"/>
</dbReference>
<feature type="domain" description="Tc1-like transposase DDE" evidence="1">
    <location>
        <begin position="170"/>
        <end position="300"/>
    </location>
</feature>
<dbReference type="Proteomes" id="UP000422744">
    <property type="component" value="Chromosome"/>
</dbReference>
<accession>A0A6I6CDZ9</accession>
<dbReference type="InterPro" id="IPR036397">
    <property type="entry name" value="RNaseH_sf"/>
</dbReference>
<dbReference type="InterPro" id="IPR047655">
    <property type="entry name" value="Transpos_IS630-like"/>
</dbReference>
<sequence length="331" mass="38757">MALRSKLLDEKVVESAKAMLKKVRNNAYVTKKLNAVIAAKKHSITAVAKICCISRTALTAWIKHLKFNREEKLFAPPQRRRKTRLNQSQREQVEAWIQENPNITIKEMRIKIQERFGLDISKSTVHRNMQRMKFSYITPRPVHNGQDKSKQEEFKKNLNETIGKYPEKELFFFDESRFGTHSKIGHGWFKKGIRTQVKIKLGRQNFYLYSAVNPRNGESSSSNVNTDCMNIFLEQMSQYLGIRETFLVMDCASWHRSKNLKVPKNIDIIYLPPYSPELNPVERFWLYIKQNILCNKIYDTITLLERTLCKFVTSLTHSIIKQLCNVSYLSS</sequence>
<proteinExistence type="predicted"/>
<dbReference type="InterPro" id="IPR025959">
    <property type="entry name" value="Winged_HTH_dom"/>
</dbReference>
<reference evidence="3 5" key="1">
    <citation type="submission" date="2019-03" db="EMBL/GenBank/DDBJ databases">
        <title>Wolbachia endosymbiont of Haematobia irritans wIrr.</title>
        <authorList>
            <person name="Parry R.H."/>
            <person name="Asgari S."/>
        </authorList>
    </citation>
    <scope>NUCLEOTIDE SEQUENCE [LARGE SCALE GENOMIC DNA]</scope>
    <source>
        <strain evidence="3">WIrr</strain>
        <strain evidence="5">wIrr</strain>
    </source>
</reference>
<evidence type="ECO:0000313" key="5">
    <source>
        <dbReference type="Proteomes" id="UP000422744"/>
    </source>
</evidence>
<evidence type="ECO:0000259" key="1">
    <source>
        <dbReference type="Pfam" id="PF13358"/>
    </source>
</evidence>
<dbReference type="Pfam" id="PF13592">
    <property type="entry name" value="HTH_33"/>
    <property type="match status" value="1"/>
</dbReference>
<dbReference type="PANTHER" id="PTHR46564">
    <property type="entry name" value="TRANSPOSASE"/>
    <property type="match status" value="1"/>
</dbReference>
<name>A0A6I6CDZ9_WOLPI</name>
<dbReference type="Gene3D" id="1.10.10.60">
    <property type="entry name" value="Homeodomain-like"/>
    <property type="match status" value="1"/>
</dbReference>
<evidence type="ECO:0000313" key="4">
    <source>
        <dbReference type="EMBL" id="QGT16709.1"/>
    </source>
</evidence>
<organism evidence="3 5">
    <name type="scientific">Wolbachia pipientis</name>
    <dbReference type="NCBI Taxonomy" id="955"/>
    <lineage>
        <taxon>Bacteria</taxon>
        <taxon>Pseudomonadati</taxon>
        <taxon>Pseudomonadota</taxon>
        <taxon>Alphaproteobacteria</taxon>
        <taxon>Rickettsiales</taxon>
        <taxon>Anaplasmataceae</taxon>
        <taxon>Wolbachieae</taxon>
        <taxon>Wolbachia</taxon>
    </lineage>
</organism>